<dbReference type="Proteomes" id="UP000006898">
    <property type="component" value="Chromosome"/>
</dbReference>
<sequence length="61" mass="6293">MLEMTSGNAGFLSQLLFGQSERVHTAMDSEGDGGLTKGASEKPERAGLSRSPKGSGGGRPR</sequence>
<dbReference type="HOGENOM" id="CLU_2913839_0_0_0"/>
<dbReference type="KEGG" id="mox:DAMO_0422"/>
<dbReference type="AlphaFoldDB" id="D5MJS1"/>
<gene>
    <name evidence="2" type="ORF">DAMO_0422</name>
</gene>
<evidence type="ECO:0000313" key="2">
    <source>
        <dbReference type="EMBL" id="CBE67504.1"/>
    </source>
</evidence>
<evidence type="ECO:0000313" key="3">
    <source>
        <dbReference type="Proteomes" id="UP000006898"/>
    </source>
</evidence>
<dbReference type="STRING" id="671143.DAMO_0422"/>
<feature type="region of interest" description="Disordered" evidence="1">
    <location>
        <begin position="23"/>
        <end position="61"/>
    </location>
</feature>
<accession>D5MJS1</accession>
<protein>
    <submittedName>
        <fullName evidence="2">Uncharacterized protein</fullName>
    </submittedName>
</protein>
<reference evidence="2 3" key="1">
    <citation type="journal article" date="2010" name="Nature">
        <title>Nitrite-driven anaerobic methane oxidation by oxygenic bacteria.</title>
        <authorList>
            <person name="Ettwig K.F."/>
            <person name="Butler M.K."/>
            <person name="Le Paslier D."/>
            <person name="Pelletier E."/>
            <person name="Mangenot S."/>
            <person name="Kuypers M.M.M."/>
            <person name="Schreiber F."/>
            <person name="Dutilh B.E."/>
            <person name="Zedelius J."/>
            <person name="de Beer D."/>
            <person name="Gloerich J."/>
            <person name="Wessels H.J.C.T."/>
            <person name="van Allen T."/>
            <person name="Luesken F."/>
            <person name="Wu M."/>
            <person name="van de Pas-Schoonen K.T."/>
            <person name="Op den Camp H.J.M."/>
            <person name="Janssen-Megens E.M."/>
            <person name="Francoijs K-J."/>
            <person name="Stunnenberg H."/>
            <person name="Weissenbach J."/>
            <person name="Jetten M.S.M."/>
            <person name="Strous M."/>
        </authorList>
    </citation>
    <scope>NUCLEOTIDE SEQUENCE [LARGE SCALE GENOMIC DNA]</scope>
</reference>
<evidence type="ECO:0000256" key="1">
    <source>
        <dbReference type="SAM" id="MobiDB-lite"/>
    </source>
</evidence>
<name>D5MJS1_METO1</name>
<dbReference type="EMBL" id="FP565575">
    <property type="protein sequence ID" value="CBE67504.1"/>
    <property type="molecule type" value="Genomic_DNA"/>
</dbReference>
<organism evidence="2 3">
    <name type="scientific">Methylomirabilis oxygeniifera</name>
    <dbReference type="NCBI Taxonomy" id="671143"/>
    <lineage>
        <taxon>Bacteria</taxon>
        <taxon>Candidatus Methylomirabilota</taxon>
        <taxon>Candidatus Methylomirabilia</taxon>
        <taxon>Candidatus Methylomirabilales</taxon>
        <taxon>Candidatus Methylomirabilaceae</taxon>
        <taxon>Candidatus Methylomirabilis</taxon>
    </lineage>
</organism>
<proteinExistence type="predicted"/>